<dbReference type="SUPFAM" id="SSF88723">
    <property type="entry name" value="PIN domain-like"/>
    <property type="match status" value="1"/>
</dbReference>
<dbReference type="EMBL" id="CP024785">
    <property type="protein sequence ID" value="AUB36304.1"/>
    <property type="molecule type" value="Genomic_DNA"/>
</dbReference>
<dbReference type="KEGG" id="nfl:COO91_02210"/>
<dbReference type="InterPro" id="IPR039018">
    <property type="entry name" value="VapC20-like"/>
</dbReference>
<name>A0A2K8SLF7_9NOSO</name>
<dbReference type="PANTHER" id="PTHR42188">
    <property type="entry name" value="23S RRNA-SPECIFIC ENDONUCLEASE VAPC20"/>
    <property type="match status" value="1"/>
</dbReference>
<dbReference type="Proteomes" id="UP000232003">
    <property type="component" value="Chromosome"/>
</dbReference>
<keyword evidence="3" id="KW-1185">Reference proteome</keyword>
<feature type="domain" description="PIN" evidence="1">
    <location>
        <begin position="2"/>
        <end position="123"/>
    </location>
</feature>
<dbReference type="Pfam" id="PF01850">
    <property type="entry name" value="PIN"/>
    <property type="match status" value="1"/>
</dbReference>
<dbReference type="GO" id="GO:0016075">
    <property type="term" value="P:rRNA catabolic process"/>
    <property type="evidence" value="ECO:0007669"/>
    <property type="project" value="TreeGrafter"/>
</dbReference>
<protein>
    <submittedName>
        <fullName evidence="2">PIN domain-like</fullName>
    </submittedName>
</protein>
<dbReference type="AlphaFoldDB" id="A0A2K8SLF7"/>
<dbReference type="RefSeq" id="WP_100898280.1">
    <property type="nucleotide sequence ID" value="NZ_CAWNNC010000001.1"/>
</dbReference>
<sequence length="141" mass="16049">MIVADTGFFVALGNQNDQYHQLALQVLNALNEPLVTTYPVITETCYLLLARGGGNNAQCSFLREVAQEAFEVFDLQSHHITRMVELMEKYADLPMDMADATLNVLAEHLGHGRILTVDQRDFNTYRWNNSNPFKNLLLNFE</sequence>
<reference evidence="2 3" key="1">
    <citation type="submission" date="2017-11" db="EMBL/GenBank/DDBJ databases">
        <title>Complete genome of a free-living desiccation-tolerant cyanobacterium and its photosynthetic adaptation to extreme terrestrial habitat.</title>
        <authorList>
            <person name="Shang J."/>
        </authorList>
    </citation>
    <scope>NUCLEOTIDE SEQUENCE [LARGE SCALE GENOMIC DNA]</scope>
    <source>
        <strain evidence="2 3">CCNUN1</strain>
    </source>
</reference>
<dbReference type="GO" id="GO:0004521">
    <property type="term" value="F:RNA endonuclease activity"/>
    <property type="evidence" value="ECO:0007669"/>
    <property type="project" value="InterPro"/>
</dbReference>
<dbReference type="InterPro" id="IPR029060">
    <property type="entry name" value="PIN-like_dom_sf"/>
</dbReference>
<accession>A0A2K8SLF7</accession>
<dbReference type="InterPro" id="IPR002716">
    <property type="entry name" value="PIN_dom"/>
</dbReference>
<organism evidence="2 3">
    <name type="scientific">Nostoc flagelliforme CCNUN1</name>
    <dbReference type="NCBI Taxonomy" id="2038116"/>
    <lineage>
        <taxon>Bacteria</taxon>
        <taxon>Bacillati</taxon>
        <taxon>Cyanobacteriota</taxon>
        <taxon>Cyanophyceae</taxon>
        <taxon>Nostocales</taxon>
        <taxon>Nostocaceae</taxon>
        <taxon>Nostoc</taxon>
    </lineage>
</organism>
<evidence type="ECO:0000313" key="3">
    <source>
        <dbReference type="Proteomes" id="UP000232003"/>
    </source>
</evidence>
<proteinExistence type="predicted"/>
<gene>
    <name evidence="2" type="ORF">COO91_02210</name>
</gene>
<dbReference type="OrthoDB" id="425811at2"/>
<evidence type="ECO:0000313" key="2">
    <source>
        <dbReference type="EMBL" id="AUB36304.1"/>
    </source>
</evidence>
<evidence type="ECO:0000259" key="1">
    <source>
        <dbReference type="Pfam" id="PF01850"/>
    </source>
</evidence>
<dbReference type="Gene3D" id="3.40.50.1010">
    <property type="entry name" value="5'-nuclease"/>
    <property type="match status" value="1"/>
</dbReference>
<dbReference type="PANTHER" id="PTHR42188:SF1">
    <property type="entry name" value="23S RRNA-SPECIFIC ENDONUCLEASE VAPC20"/>
    <property type="match status" value="1"/>
</dbReference>